<comment type="caution">
    <text evidence="2">The sequence shown here is derived from an EMBL/GenBank/DDBJ whole genome shotgun (WGS) entry which is preliminary data.</text>
</comment>
<keyword evidence="1" id="KW-0472">Membrane</keyword>
<proteinExistence type="predicted"/>
<evidence type="ECO:0000313" key="3">
    <source>
        <dbReference type="Proteomes" id="UP000663824"/>
    </source>
</evidence>
<dbReference type="EMBL" id="CAJNRE010000407">
    <property type="protein sequence ID" value="CAF1926901.1"/>
    <property type="molecule type" value="Genomic_DNA"/>
</dbReference>
<organism evidence="2 3">
    <name type="scientific">Rotaria magnacalcarata</name>
    <dbReference type="NCBI Taxonomy" id="392030"/>
    <lineage>
        <taxon>Eukaryota</taxon>
        <taxon>Metazoa</taxon>
        <taxon>Spiralia</taxon>
        <taxon>Gnathifera</taxon>
        <taxon>Rotifera</taxon>
        <taxon>Eurotatoria</taxon>
        <taxon>Bdelloidea</taxon>
        <taxon>Philodinida</taxon>
        <taxon>Philodinidae</taxon>
        <taxon>Rotaria</taxon>
    </lineage>
</organism>
<feature type="transmembrane region" description="Helical" evidence="1">
    <location>
        <begin position="272"/>
        <end position="301"/>
    </location>
</feature>
<feature type="transmembrane region" description="Helical" evidence="1">
    <location>
        <begin position="40"/>
        <end position="59"/>
    </location>
</feature>
<reference evidence="2" key="1">
    <citation type="submission" date="2021-02" db="EMBL/GenBank/DDBJ databases">
        <authorList>
            <person name="Nowell W R."/>
        </authorList>
    </citation>
    <scope>NUCLEOTIDE SEQUENCE</scope>
</reference>
<dbReference type="Proteomes" id="UP000663824">
    <property type="component" value="Unassembled WGS sequence"/>
</dbReference>
<sequence length="518" mass="56958">MKIVRRAIQQLKHLNLFNDDNTAATPEAEETRDQIRATRIYVVLLNVSLSVLVILSSLAPRNESVTIKKTSLATYEQLQMVYPDTLSCPCQNIAISHDSFISIIPTYRQVCSSDLISYEWIVSLFNPEVARITPLNSRVSAAGQFRILALTCLVSVASIENLNTIYKQEQFVSTRVLLSTSLCSQANAIIGKFDALMATKVTPSSGMQLLEFILSTNDEHSALHTNLILTSMPGSQSFEIVDNFYPKYDNATYSSVSSFSDNERVGIHATRAYVLLLTACVVILTFYFWITVHTLTIVIAFPSRATFERLHDSYSLTFTCPCSQVAIPKDQIINASSLRLHAICSSLFVTPTWFVGYFQIKFPNATEQRTLPVVDFRYAGYTKFLAYEVACQRSAATMANAQVVFFNDPFISAFALSPAEFKAGTDSAIASFQTQTANNIGLLSSPIQLSIVASGIESDFAYQSVFVNNSWLVTLYSPAPAASNVCACSVASECELGSLDVLCVFGNNCTVGSNVWAV</sequence>
<accession>A0A816KZC0</accession>
<name>A0A816KZC0_9BILA</name>
<keyword evidence="1" id="KW-0812">Transmembrane</keyword>
<keyword evidence="1" id="KW-1133">Transmembrane helix</keyword>
<evidence type="ECO:0000256" key="1">
    <source>
        <dbReference type="SAM" id="Phobius"/>
    </source>
</evidence>
<gene>
    <name evidence="2" type="ORF">MBJ925_LOCUS3471</name>
</gene>
<dbReference type="AlphaFoldDB" id="A0A816KZC0"/>
<evidence type="ECO:0000313" key="2">
    <source>
        <dbReference type="EMBL" id="CAF1926901.1"/>
    </source>
</evidence>
<protein>
    <submittedName>
        <fullName evidence="2">Uncharacterized protein</fullName>
    </submittedName>
</protein>